<organism evidence="1 2">
    <name type="scientific">Terrimesophilobacter mesophilus</name>
    <dbReference type="NCBI Taxonomy" id="433647"/>
    <lineage>
        <taxon>Bacteria</taxon>
        <taxon>Bacillati</taxon>
        <taxon>Actinomycetota</taxon>
        <taxon>Actinomycetes</taxon>
        <taxon>Micrococcales</taxon>
        <taxon>Microbacteriaceae</taxon>
        <taxon>Terrimesophilobacter</taxon>
    </lineage>
</organism>
<dbReference type="Proteomes" id="UP000298488">
    <property type="component" value="Unassembled WGS sequence"/>
</dbReference>
<protein>
    <submittedName>
        <fullName evidence="1">Uncharacterized protein</fullName>
    </submittedName>
</protein>
<accession>A0A4R8V6I0</accession>
<sequence length="116" mass="12699">MTSYPTPAFTRPALAPGLLGAVVLLAGLALLDNASGYFWIKAAVAVLALIVCVFAWQAHQRWWLLPLVLIAVAWNPVWPFDLHGQLWVAGQFVAALVFILAGVRIKVKNPENRNRG</sequence>
<gene>
    <name evidence="1" type="ORF">E3N84_00400</name>
</gene>
<proteinExistence type="predicted"/>
<keyword evidence="2" id="KW-1185">Reference proteome</keyword>
<dbReference type="EMBL" id="SOFI01000003">
    <property type="protein sequence ID" value="TFB78674.1"/>
    <property type="molecule type" value="Genomic_DNA"/>
</dbReference>
<evidence type="ECO:0000313" key="2">
    <source>
        <dbReference type="Proteomes" id="UP000298488"/>
    </source>
</evidence>
<dbReference type="OrthoDB" id="5125716at2"/>
<dbReference type="InterPro" id="IPR046548">
    <property type="entry name" value="DUF6804"/>
</dbReference>
<comment type="caution">
    <text evidence="1">The sequence shown here is derived from an EMBL/GenBank/DDBJ whole genome shotgun (WGS) entry which is preliminary data.</text>
</comment>
<dbReference type="RefSeq" id="WP_104094553.1">
    <property type="nucleotide sequence ID" value="NZ_JACHBP010000001.1"/>
</dbReference>
<name>A0A4R8V6I0_9MICO</name>
<dbReference type="Pfam" id="PF20619">
    <property type="entry name" value="DUF6804"/>
    <property type="match status" value="1"/>
</dbReference>
<reference evidence="1 2" key="1">
    <citation type="submission" date="2019-03" db="EMBL/GenBank/DDBJ databases">
        <title>Genomics of glacier-inhabiting Cryobacterium strains.</title>
        <authorList>
            <person name="Liu Q."/>
            <person name="Xin Y.-H."/>
        </authorList>
    </citation>
    <scope>NUCLEOTIDE SEQUENCE [LARGE SCALE GENOMIC DNA]</scope>
    <source>
        <strain evidence="1 2">CGMCC 1.10440</strain>
    </source>
</reference>
<dbReference type="AlphaFoldDB" id="A0A4R8V6I0"/>
<evidence type="ECO:0000313" key="1">
    <source>
        <dbReference type="EMBL" id="TFB78674.1"/>
    </source>
</evidence>